<dbReference type="WormBase" id="SRAE_1000111600">
    <property type="protein sequence ID" value="SRP08442"/>
    <property type="gene ID" value="WBGene00257719"/>
</dbReference>
<feature type="domain" description="Apple" evidence="2">
    <location>
        <begin position="20"/>
        <end position="99"/>
    </location>
</feature>
<evidence type="ECO:0000313" key="4">
    <source>
        <dbReference type="Proteomes" id="UP000035682"/>
    </source>
</evidence>
<evidence type="ECO:0000313" key="5">
    <source>
        <dbReference type="WBParaSite" id="SRAE_1000111600.1"/>
    </source>
</evidence>
<dbReference type="InterPro" id="IPR036383">
    <property type="entry name" value="TSP1_rpt_sf"/>
</dbReference>
<evidence type="ECO:0000313" key="3">
    <source>
        <dbReference type="EMBL" id="CEF62849.1"/>
    </source>
</evidence>
<dbReference type="EMBL" id="LN609528">
    <property type="protein sequence ID" value="CEF62849.1"/>
    <property type="molecule type" value="Genomic_DNA"/>
</dbReference>
<evidence type="ECO:0000313" key="6">
    <source>
        <dbReference type="WormBase" id="SRAE_1000111600"/>
    </source>
</evidence>
<dbReference type="PROSITE" id="PS50092">
    <property type="entry name" value="TSP1"/>
    <property type="match status" value="2"/>
</dbReference>
<proteinExistence type="predicted"/>
<keyword evidence="1" id="KW-0732">Signal</keyword>
<dbReference type="InterPro" id="IPR003609">
    <property type="entry name" value="Pan_app"/>
</dbReference>
<dbReference type="PANTHER" id="PTHR11311:SF15">
    <property type="entry name" value="SPONDIN-2"/>
    <property type="match status" value="1"/>
</dbReference>
<name>A0A090L5S9_STRRB</name>
<feature type="chain" id="PRO_5015030508" evidence="1">
    <location>
        <begin position="20"/>
        <end position="582"/>
    </location>
</feature>
<dbReference type="PANTHER" id="PTHR11311">
    <property type="entry name" value="SPONDIN"/>
    <property type="match status" value="1"/>
</dbReference>
<dbReference type="Proteomes" id="UP000035682">
    <property type="component" value="Unplaced"/>
</dbReference>
<dbReference type="GeneID" id="36375214"/>
<accession>A0A090L5S9</accession>
<dbReference type="Gene3D" id="2.20.100.10">
    <property type="entry name" value="Thrombospondin type-1 (TSP1) repeat"/>
    <property type="match status" value="1"/>
</dbReference>
<evidence type="ECO:0000259" key="2">
    <source>
        <dbReference type="PROSITE" id="PS50948"/>
    </source>
</evidence>
<gene>
    <name evidence="3 5 6" type="ORF">SRAE_1000111600</name>
</gene>
<dbReference type="InterPro" id="IPR000884">
    <property type="entry name" value="TSP1_rpt"/>
</dbReference>
<dbReference type="PROSITE" id="PS50948">
    <property type="entry name" value="PAN"/>
    <property type="match status" value="1"/>
</dbReference>
<dbReference type="RefSeq" id="XP_024502051.1">
    <property type="nucleotide sequence ID" value="XM_024648033.1"/>
</dbReference>
<reference evidence="5" key="2">
    <citation type="submission" date="2020-12" db="UniProtKB">
        <authorList>
            <consortium name="WormBaseParasite"/>
        </authorList>
    </citation>
    <scope>IDENTIFICATION</scope>
</reference>
<dbReference type="WBParaSite" id="SRAE_1000111600.1">
    <property type="protein sequence ID" value="SRAE_1000111600.1"/>
    <property type="gene ID" value="WBGene00257719"/>
</dbReference>
<keyword evidence="4" id="KW-1185">Reference proteome</keyword>
<dbReference type="CTD" id="36375214"/>
<dbReference type="SUPFAM" id="SSF57414">
    <property type="entry name" value="Hairpin loop containing domain-like"/>
    <property type="match status" value="1"/>
</dbReference>
<dbReference type="SUPFAM" id="SSF82895">
    <property type="entry name" value="TSP-1 type 1 repeat"/>
    <property type="match status" value="1"/>
</dbReference>
<feature type="signal peptide" evidence="1">
    <location>
        <begin position="1"/>
        <end position="19"/>
    </location>
</feature>
<reference evidence="3 4" key="1">
    <citation type="submission" date="2014-09" db="EMBL/GenBank/DDBJ databases">
        <authorList>
            <person name="Martin A.A."/>
        </authorList>
    </citation>
    <scope>NUCLEOTIDE SEQUENCE</scope>
    <source>
        <strain evidence="4">ED321</strain>
        <strain evidence="3">ED321 Heterogonic</strain>
    </source>
</reference>
<dbReference type="InterPro" id="IPR051418">
    <property type="entry name" value="Spondin/Thrombospondin_T1"/>
</dbReference>
<dbReference type="STRING" id="34506.A0A090L5S9"/>
<protein>
    <submittedName>
        <fullName evidence="3 5">Thrombospondin, type 1 repeat and Apple-like domain-containing protein</fullName>
    </submittedName>
</protein>
<dbReference type="AlphaFoldDB" id="A0A090L5S9"/>
<sequence>MNYIFFVFILFLLPQIALTCSYFPILYGVNTQQPLGYSTNIFIRNSDDCRDACIKETNITCTAFLWPGYPGHCYLFDKVNLSIQIFKDDGPYILYVKSCNDTIPSIGYCEFTVNQTGITYHPSAKAESPGQTTQESCFQFCINQYKGFNYEAFIVNPNGLSNCMLYEDIPQDLPTGNLNLWTKNCHAPPKNCEYTQWSEWGACSATCDGVHIKTREVLQEGDPNGVPCLDSEKSLTENCSVSCDSICTYGNWSMWSECDENCNQFSTRELLTGKVEECDTIDEPLINNKNCTGGACPTPPPPVTTTITVEITETTPITSTLPPTTFSSSKIVQSSSTLAPCIFGNWSDWSECNKDCIQNKERPLISGEEDYCITMNDTLIETRSCTGGLCPPPGTSPHPIIVEDGCRIDNVDSNSRPSKNFKAVGKQENCITRCKSETKFKCGAYITAGPGKSCILFGNVTKPVMQVSNSIYYMQDINCVVGKTPETAICVWEKQENKVDGTTGTTANVAYRYYTMDANHCEQLCNMNHPLFDTEYCGAWVFNPVAGFMKTSPNCYLYKPLTNGDISSFQSGSGDLYIKKCS</sequence>
<dbReference type="SMART" id="SM00209">
    <property type="entry name" value="TSP1"/>
    <property type="match status" value="3"/>
</dbReference>
<organism evidence="3">
    <name type="scientific">Strongyloides ratti</name>
    <name type="common">Parasitic roundworm</name>
    <dbReference type="NCBI Taxonomy" id="34506"/>
    <lineage>
        <taxon>Eukaryota</taxon>
        <taxon>Metazoa</taxon>
        <taxon>Ecdysozoa</taxon>
        <taxon>Nematoda</taxon>
        <taxon>Chromadorea</taxon>
        <taxon>Rhabditida</taxon>
        <taxon>Tylenchina</taxon>
        <taxon>Panagrolaimomorpha</taxon>
        <taxon>Strongyloidoidea</taxon>
        <taxon>Strongyloididae</taxon>
        <taxon>Strongyloides</taxon>
    </lineage>
</organism>
<evidence type="ECO:0000256" key="1">
    <source>
        <dbReference type="SAM" id="SignalP"/>
    </source>
</evidence>
<dbReference type="OrthoDB" id="347314at2759"/>